<dbReference type="EnsemblMetazoa" id="ISCW014578-RA">
    <property type="protein sequence ID" value="ISCW014578-PA"/>
    <property type="gene ID" value="ISCW014578"/>
</dbReference>
<evidence type="ECO:0000313" key="2">
    <source>
        <dbReference type="EnsemblMetazoa" id="ISCW014578-PA"/>
    </source>
</evidence>
<dbReference type="InParanoid" id="B7QKV6"/>
<reference evidence="2" key="2">
    <citation type="submission" date="2020-05" db="UniProtKB">
        <authorList>
            <consortium name="EnsemblMetazoa"/>
        </authorList>
    </citation>
    <scope>IDENTIFICATION</scope>
    <source>
        <strain evidence="2">wikel</strain>
    </source>
</reference>
<organism>
    <name type="scientific">Ixodes scapularis</name>
    <name type="common">Black-legged tick</name>
    <name type="synonym">Deer tick</name>
    <dbReference type="NCBI Taxonomy" id="6945"/>
    <lineage>
        <taxon>Eukaryota</taxon>
        <taxon>Metazoa</taxon>
        <taxon>Ecdysozoa</taxon>
        <taxon>Arthropoda</taxon>
        <taxon>Chelicerata</taxon>
        <taxon>Arachnida</taxon>
        <taxon>Acari</taxon>
        <taxon>Parasitiformes</taxon>
        <taxon>Ixodida</taxon>
        <taxon>Ixodoidea</taxon>
        <taxon>Ixodidae</taxon>
        <taxon>Ixodinae</taxon>
        <taxon>Ixodes</taxon>
    </lineage>
</organism>
<accession>B7QKV6</accession>
<gene>
    <name evidence="1" type="ORF">IscW_ISCW014578</name>
</gene>
<evidence type="ECO:0000313" key="3">
    <source>
        <dbReference type="Proteomes" id="UP000001555"/>
    </source>
</evidence>
<dbReference type="EMBL" id="DS962287">
    <property type="protein sequence ID" value="EEC19478.1"/>
    <property type="molecule type" value="Genomic_DNA"/>
</dbReference>
<sequence>MARWAHRVVGAWRSAYERLNVVRGYCEYHGGTSRTLGTFSCGVPIVAEIFYISRWENQKCYDQACASQACSMTGAVCW</sequence>
<protein>
    <submittedName>
        <fullName evidence="1 2">Uncharacterized protein</fullName>
    </submittedName>
</protein>
<dbReference type="Proteomes" id="UP000001555">
    <property type="component" value="Unassembled WGS sequence"/>
</dbReference>
<name>B7QKV6_IXOSC</name>
<proteinExistence type="predicted"/>
<dbReference type="AlphaFoldDB" id="B7QKV6"/>
<keyword evidence="3" id="KW-1185">Reference proteome</keyword>
<reference evidence="1 3" key="1">
    <citation type="submission" date="2008-03" db="EMBL/GenBank/DDBJ databases">
        <title>Annotation of Ixodes scapularis.</title>
        <authorList>
            <consortium name="Ixodes scapularis Genome Project Consortium"/>
            <person name="Caler E."/>
            <person name="Hannick L.I."/>
            <person name="Bidwell S."/>
            <person name="Joardar V."/>
            <person name="Thiagarajan M."/>
            <person name="Amedeo P."/>
            <person name="Galinsky K.J."/>
            <person name="Schobel S."/>
            <person name="Inman J."/>
            <person name="Hostetler J."/>
            <person name="Miller J."/>
            <person name="Hammond M."/>
            <person name="Megy K."/>
            <person name="Lawson D."/>
            <person name="Kodira C."/>
            <person name="Sutton G."/>
            <person name="Meyer J."/>
            <person name="Hill C.A."/>
            <person name="Birren B."/>
            <person name="Nene V."/>
            <person name="Collins F."/>
            <person name="Alarcon-Chaidez F."/>
            <person name="Wikel S."/>
            <person name="Strausberg R."/>
        </authorList>
    </citation>
    <scope>NUCLEOTIDE SEQUENCE [LARGE SCALE GENOMIC DNA]</scope>
    <source>
        <strain evidence="3">Wikel</strain>
        <strain evidence="1">Wikel colony</strain>
    </source>
</reference>
<dbReference type="VEuPathDB" id="VectorBase:ISCI014578"/>
<evidence type="ECO:0000313" key="1">
    <source>
        <dbReference type="EMBL" id="EEC19478.1"/>
    </source>
</evidence>
<dbReference type="EMBL" id="ABJB010904621">
    <property type="status" value="NOT_ANNOTATED_CDS"/>
    <property type="molecule type" value="Genomic_DNA"/>
</dbReference>
<dbReference type="HOGENOM" id="CLU_2624765_0_0_1"/>
<dbReference type="PaxDb" id="6945-B7QKV6"/>
<dbReference type="VEuPathDB" id="VectorBase:ISCW014578"/>